<dbReference type="InterPro" id="IPR001173">
    <property type="entry name" value="Glyco_trans_2-like"/>
</dbReference>
<dbReference type="PANTHER" id="PTHR43685">
    <property type="entry name" value="GLYCOSYLTRANSFERASE"/>
    <property type="match status" value="1"/>
</dbReference>
<comment type="caution">
    <text evidence="2">The sequence shown here is derived from an EMBL/GenBank/DDBJ whole genome shotgun (WGS) entry which is preliminary data.</text>
</comment>
<evidence type="ECO:0000259" key="1">
    <source>
        <dbReference type="Pfam" id="PF00535"/>
    </source>
</evidence>
<reference evidence="2 3" key="1">
    <citation type="journal article" date="2019" name="Nat. Med.">
        <title>A library of human gut bacterial isolates paired with longitudinal multiomics data enables mechanistic microbiome research.</title>
        <authorList>
            <person name="Poyet M."/>
            <person name="Groussin M."/>
            <person name="Gibbons S.M."/>
            <person name="Avila-Pacheco J."/>
            <person name="Jiang X."/>
            <person name="Kearney S.M."/>
            <person name="Perrotta A.R."/>
            <person name="Berdy B."/>
            <person name="Zhao S."/>
            <person name="Lieberman T.D."/>
            <person name="Swanson P.K."/>
            <person name="Smith M."/>
            <person name="Roesemann S."/>
            <person name="Alexander J.E."/>
            <person name="Rich S.A."/>
            <person name="Livny J."/>
            <person name="Vlamakis H."/>
            <person name="Clish C."/>
            <person name="Bullock K."/>
            <person name="Deik A."/>
            <person name="Scott J."/>
            <person name="Pierce K.A."/>
            <person name="Xavier R.J."/>
            <person name="Alm E.J."/>
        </authorList>
    </citation>
    <scope>NUCLEOTIDE SEQUENCE [LARGE SCALE GENOMIC DNA]</scope>
    <source>
        <strain evidence="2 3">BIOML-A165</strain>
    </source>
</reference>
<proteinExistence type="predicted"/>
<dbReference type="PANTHER" id="PTHR43685:SF2">
    <property type="entry name" value="GLYCOSYLTRANSFERASE 2-LIKE DOMAIN-CONTAINING PROTEIN"/>
    <property type="match status" value="1"/>
</dbReference>
<accession>A0A7J5JSX5</accession>
<keyword evidence="2" id="KW-0808">Transferase</keyword>
<evidence type="ECO:0000313" key="2">
    <source>
        <dbReference type="EMBL" id="KAB4454273.1"/>
    </source>
</evidence>
<dbReference type="InterPro" id="IPR050834">
    <property type="entry name" value="Glycosyltransf_2"/>
</dbReference>
<sequence>MDNKKLVSVVIPCYNQAEFLPETLDSLIAQNYKNWEGIIVNDGSPDNTEKIALAYLEKDQRFKYFSKENGGLSSARNYGVKHASGEFILPLDSDDIIKPEYLEKAIEAFEKEPHLKLVYCLGYCFGVTTGLWDLVYKNYESLLLRNSIFCSAMYRKNDWLKIGGYDEQMLKGFEDWEFFIRLLDDNSQVYQIPVPLFYYRTKAVSMITPTRTKEARMALEDYIYTKHKEKYVSHFGGVLDAYRDLLGCKKKIDKYRNKWYRRLFYKYIKGNIARLK</sequence>
<dbReference type="RefSeq" id="WP_130041388.1">
    <property type="nucleotide sequence ID" value="NZ_CP134821.1"/>
</dbReference>
<dbReference type="EMBL" id="WCSB01000003">
    <property type="protein sequence ID" value="KAB4454273.1"/>
    <property type="molecule type" value="Genomic_DNA"/>
</dbReference>
<protein>
    <submittedName>
        <fullName evidence="2">Glycosyltransferase family 2 protein</fullName>
    </submittedName>
</protein>
<organism evidence="2 3">
    <name type="scientific">Bacteroides thetaiotaomicron</name>
    <dbReference type="NCBI Taxonomy" id="818"/>
    <lineage>
        <taxon>Bacteria</taxon>
        <taxon>Pseudomonadati</taxon>
        <taxon>Bacteroidota</taxon>
        <taxon>Bacteroidia</taxon>
        <taxon>Bacteroidales</taxon>
        <taxon>Bacteroidaceae</taxon>
        <taxon>Bacteroides</taxon>
    </lineage>
</organism>
<dbReference type="Pfam" id="PF00535">
    <property type="entry name" value="Glycos_transf_2"/>
    <property type="match status" value="1"/>
</dbReference>
<evidence type="ECO:0000313" key="3">
    <source>
        <dbReference type="Proteomes" id="UP000460317"/>
    </source>
</evidence>
<dbReference type="InterPro" id="IPR029044">
    <property type="entry name" value="Nucleotide-diphossugar_trans"/>
</dbReference>
<dbReference type="Proteomes" id="UP000460317">
    <property type="component" value="Unassembled WGS sequence"/>
</dbReference>
<dbReference type="AlphaFoldDB" id="A0A7J5JSX5"/>
<feature type="domain" description="Glycosyltransferase 2-like" evidence="1">
    <location>
        <begin position="8"/>
        <end position="132"/>
    </location>
</feature>
<dbReference type="CDD" id="cd00761">
    <property type="entry name" value="Glyco_tranf_GTA_type"/>
    <property type="match status" value="1"/>
</dbReference>
<gene>
    <name evidence="2" type="ORF">GAN93_05325</name>
</gene>
<dbReference type="GO" id="GO:0016740">
    <property type="term" value="F:transferase activity"/>
    <property type="evidence" value="ECO:0007669"/>
    <property type="project" value="UniProtKB-KW"/>
</dbReference>
<name>A0A7J5JSX5_BACT4</name>
<dbReference type="Gene3D" id="3.90.550.10">
    <property type="entry name" value="Spore Coat Polysaccharide Biosynthesis Protein SpsA, Chain A"/>
    <property type="match status" value="1"/>
</dbReference>
<dbReference type="SUPFAM" id="SSF53448">
    <property type="entry name" value="Nucleotide-diphospho-sugar transferases"/>
    <property type="match status" value="1"/>
</dbReference>